<evidence type="ECO:0000256" key="1">
    <source>
        <dbReference type="ARBA" id="ARBA00022475"/>
    </source>
</evidence>
<proteinExistence type="predicted"/>
<dbReference type="RefSeq" id="WP_118083618.1">
    <property type="nucleotide sequence ID" value="NZ_QRON01000006.1"/>
</dbReference>
<keyword evidence="7 8" id="KW-0472">Membrane</keyword>
<feature type="transmembrane region" description="Helical" evidence="8">
    <location>
        <begin position="170"/>
        <end position="190"/>
    </location>
</feature>
<evidence type="ECO:0000313" key="10">
    <source>
        <dbReference type="EMBL" id="RHL27960.1"/>
    </source>
</evidence>
<dbReference type="SMART" id="SM00793">
    <property type="entry name" value="AgrB"/>
    <property type="match status" value="1"/>
</dbReference>
<feature type="transmembrane region" description="Helical" evidence="8">
    <location>
        <begin position="84"/>
        <end position="101"/>
    </location>
</feature>
<feature type="transmembrane region" description="Helical" evidence="8">
    <location>
        <begin position="41"/>
        <end position="64"/>
    </location>
</feature>
<evidence type="ECO:0000313" key="12">
    <source>
        <dbReference type="Proteomes" id="UP000284835"/>
    </source>
</evidence>
<evidence type="ECO:0000256" key="8">
    <source>
        <dbReference type="SAM" id="Phobius"/>
    </source>
</evidence>
<gene>
    <name evidence="10" type="ORF">DW028_10485</name>
    <name evidence="9" type="ORF">DW775_04405</name>
</gene>
<dbReference type="Pfam" id="PF04647">
    <property type="entry name" value="AgrB"/>
    <property type="match status" value="1"/>
</dbReference>
<feature type="transmembrane region" description="Helical" evidence="8">
    <location>
        <begin position="146"/>
        <end position="165"/>
    </location>
</feature>
<dbReference type="GO" id="GO:0009372">
    <property type="term" value="P:quorum sensing"/>
    <property type="evidence" value="ECO:0007669"/>
    <property type="project" value="UniProtKB-KW"/>
</dbReference>
<evidence type="ECO:0000256" key="3">
    <source>
        <dbReference type="ARBA" id="ARBA00022670"/>
    </source>
</evidence>
<keyword evidence="3" id="KW-0645">Protease</keyword>
<accession>A0A415JVM7</accession>
<evidence type="ECO:0000313" key="9">
    <source>
        <dbReference type="EMBL" id="RHD96588.1"/>
    </source>
</evidence>
<protein>
    <submittedName>
        <fullName evidence="10">Accessory regulator AgrB</fullName>
    </submittedName>
</protein>
<sequence>MIKKASTLIVEFWIKNAIIKTDDKESYCYGMELILSTLINVAFMVILSYYVIGYPIAFIPYIAVYTPLRLTAGGYHARSHLKCILYTQITFIVFVMSALALAKKNIWCLIVLYMVAVLIVLRLAPVEAENKPLTVEEKHKQQLNTWGFQTIILILIVIAAIFGVLKNEIVLCVMAANISVAISLILAKIID</sequence>
<evidence type="ECO:0000256" key="5">
    <source>
        <dbReference type="ARBA" id="ARBA00022801"/>
    </source>
</evidence>
<comment type="caution">
    <text evidence="10">The sequence shown here is derived from an EMBL/GenBank/DDBJ whole genome shotgun (WGS) entry which is preliminary data.</text>
</comment>
<evidence type="ECO:0000256" key="2">
    <source>
        <dbReference type="ARBA" id="ARBA00022654"/>
    </source>
</evidence>
<dbReference type="GO" id="GO:0006508">
    <property type="term" value="P:proteolysis"/>
    <property type="evidence" value="ECO:0007669"/>
    <property type="project" value="UniProtKB-KW"/>
</dbReference>
<keyword evidence="2" id="KW-0673">Quorum sensing</keyword>
<evidence type="ECO:0000256" key="4">
    <source>
        <dbReference type="ARBA" id="ARBA00022692"/>
    </source>
</evidence>
<reference evidence="11 12" key="1">
    <citation type="submission" date="2018-08" db="EMBL/GenBank/DDBJ databases">
        <title>A genome reference for cultivated species of the human gut microbiota.</title>
        <authorList>
            <person name="Zou Y."/>
            <person name="Xue W."/>
            <person name="Luo G."/>
        </authorList>
    </citation>
    <scope>NUCLEOTIDE SEQUENCE [LARGE SCALE GENOMIC DNA]</scope>
    <source>
        <strain evidence="10 11">AF38-24</strain>
        <strain evidence="9 12">AM30-13AC</strain>
    </source>
</reference>
<evidence type="ECO:0000313" key="11">
    <source>
        <dbReference type="Proteomes" id="UP000283297"/>
    </source>
</evidence>
<keyword evidence="1" id="KW-1003">Cell membrane</keyword>
<dbReference type="EMBL" id="QSJS01000004">
    <property type="protein sequence ID" value="RHD96588.1"/>
    <property type="molecule type" value="Genomic_DNA"/>
</dbReference>
<dbReference type="AlphaFoldDB" id="A0A415JVM7"/>
<dbReference type="Proteomes" id="UP000283297">
    <property type="component" value="Unassembled WGS sequence"/>
</dbReference>
<dbReference type="GO" id="GO:0016020">
    <property type="term" value="C:membrane"/>
    <property type="evidence" value="ECO:0007669"/>
    <property type="project" value="InterPro"/>
</dbReference>
<organism evidence="10 11">
    <name type="scientific">Agathobacter rectalis</name>
    <dbReference type="NCBI Taxonomy" id="39491"/>
    <lineage>
        <taxon>Bacteria</taxon>
        <taxon>Bacillati</taxon>
        <taxon>Bacillota</taxon>
        <taxon>Clostridia</taxon>
        <taxon>Lachnospirales</taxon>
        <taxon>Lachnospiraceae</taxon>
        <taxon>Agathobacter</taxon>
    </lineage>
</organism>
<keyword evidence="6 8" id="KW-1133">Transmembrane helix</keyword>
<dbReference type="InterPro" id="IPR006741">
    <property type="entry name" value="AgrB"/>
</dbReference>
<feature type="transmembrane region" description="Helical" evidence="8">
    <location>
        <begin position="106"/>
        <end position="126"/>
    </location>
</feature>
<evidence type="ECO:0000256" key="7">
    <source>
        <dbReference type="ARBA" id="ARBA00023136"/>
    </source>
</evidence>
<keyword evidence="5" id="KW-0378">Hydrolase</keyword>
<evidence type="ECO:0000256" key="6">
    <source>
        <dbReference type="ARBA" id="ARBA00022989"/>
    </source>
</evidence>
<name>A0A415JVM7_9FIRM</name>
<dbReference type="Proteomes" id="UP000284835">
    <property type="component" value="Unassembled WGS sequence"/>
</dbReference>
<dbReference type="GO" id="GO:0008233">
    <property type="term" value="F:peptidase activity"/>
    <property type="evidence" value="ECO:0007669"/>
    <property type="project" value="UniProtKB-KW"/>
</dbReference>
<dbReference type="EMBL" id="QRON01000006">
    <property type="protein sequence ID" value="RHL27960.1"/>
    <property type="molecule type" value="Genomic_DNA"/>
</dbReference>
<keyword evidence="4 8" id="KW-0812">Transmembrane</keyword>